<evidence type="ECO:0000256" key="3">
    <source>
        <dbReference type="ARBA" id="ARBA00023082"/>
    </source>
</evidence>
<dbReference type="RefSeq" id="WP_052557499.1">
    <property type="nucleotide sequence ID" value="NZ_JMCC02000126.1"/>
</dbReference>
<dbReference type="InterPro" id="IPR036388">
    <property type="entry name" value="WH-like_DNA-bd_sf"/>
</dbReference>
<dbReference type="SUPFAM" id="SSF88659">
    <property type="entry name" value="Sigma3 and sigma4 domains of RNA polymerase sigma factors"/>
    <property type="match status" value="1"/>
</dbReference>
<dbReference type="EMBL" id="JMCC02000126">
    <property type="protein sequence ID" value="KIG12552.1"/>
    <property type="molecule type" value="Genomic_DNA"/>
</dbReference>
<dbReference type="InterPro" id="IPR013249">
    <property type="entry name" value="RNA_pol_sigma70_r4_t2"/>
</dbReference>
<keyword evidence="5" id="KW-0804">Transcription</keyword>
<reference evidence="8 9" key="1">
    <citation type="submission" date="2014-12" db="EMBL/GenBank/DDBJ databases">
        <title>Genome assembly of Enhygromyxa salina DSM 15201.</title>
        <authorList>
            <person name="Sharma G."/>
            <person name="Subramanian S."/>
        </authorList>
    </citation>
    <scope>NUCLEOTIDE SEQUENCE [LARGE SCALE GENOMIC DNA]</scope>
    <source>
        <strain evidence="8 9">DSM 15201</strain>
    </source>
</reference>
<dbReference type="Gene3D" id="1.10.10.10">
    <property type="entry name" value="Winged helix-like DNA-binding domain superfamily/Winged helix DNA-binding domain"/>
    <property type="match status" value="1"/>
</dbReference>
<evidence type="ECO:0000259" key="7">
    <source>
        <dbReference type="Pfam" id="PF08281"/>
    </source>
</evidence>
<dbReference type="AlphaFoldDB" id="A0A0C2CXJ5"/>
<evidence type="ECO:0000313" key="9">
    <source>
        <dbReference type="Proteomes" id="UP000031599"/>
    </source>
</evidence>
<dbReference type="Pfam" id="PF08281">
    <property type="entry name" value="Sigma70_r4_2"/>
    <property type="match status" value="1"/>
</dbReference>
<feature type="domain" description="RNA polymerase sigma-70 region 2" evidence="6">
    <location>
        <begin position="28"/>
        <end position="87"/>
    </location>
</feature>
<accession>A0A0C2CXJ5</accession>
<dbReference type="NCBIfam" id="TIGR02937">
    <property type="entry name" value="sigma70-ECF"/>
    <property type="match status" value="1"/>
</dbReference>
<dbReference type="InterPro" id="IPR014284">
    <property type="entry name" value="RNA_pol_sigma-70_dom"/>
</dbReference>
<dbReference type="PANTHER" id="PTHR43133:SF8">
    <property type="entry name" value="RNA POLYMERASE SIGMA FACTOR HI_1459-RELATED"/>
    <property type="match status" value="1"/>
</dbReference>
<dbReference type="GO" id="GO:0016987">
    <property type="term" value="F:sigma factor activity"/>
    <property type="evidence" value="ECO:0007669"/>
    <property type="project" value="UniProtKB-KW"/>
</dbReference>
<name>A0A0C2CXJ5_9BACT</name>
<keyword evidence="2" id="KW-0805">Transcription regulation</keyword>
<dbReference type="SUPFAM" id="SSF88946">
    <property type="entry name" value="Sigma2 domain of RNA polymerase sigma factors"/>
    <property type="match status" value="1"/>
</dbReference>
<gene>
    <name evidence="8" type="ORF">DB30_01262</name>
</gene>
<dbReference type="GO" id="GO:0003677">
    <property type="term" value="F:DNA binding"/>
    <property type="evidence" value="ECO:0007669"/>
    <property type="project" value="UniProtKB-KW"/>
</dbReference>
<dbReference type="Proteomes" id="UP000031599">
    <property type="component" value="Unassembled WGS sequence"/>
</dbReference>
<feature type="domain" description="RNA polymerase sigma factor 70 region 4 type 2" evidence="7">
    <location>
        <begin position="120"/>
        <end position="171"/>
    </location>
</feature>
<evidence type="ECO:0000256" key="1">
    <source>
        <dbReference type="ARBA" id="ARBA00010641"/>
    </source>
</evidence>
<sequence>MDPDLELFQRWCNGDDAAAKQLVARYFNDLRVYFARRLSELDQEDLVQEVFMRLVAARDRFERRSTVRTFIYSIAKNVYYESLRKLHRPNGTFDPISESLAAVSGRTQSSILAQNEAEQLMLDALESVPSERQELIELHYFHDLAFKELADLFEIPVGTVKSRMSAARDALLAKFMELLGPDGGMWTDEKLAHGLASVSVAVKQGRRRG</sequence>
<dbReference type="InterPro" id="IPR013325">
    <property type="entry name" value="RNA_pol_sigma_r2"/>
</dbReference>
<dbReference type="Pfam" id="PF04542">
    <property type="entry name" value="Sigma70_r2"/>
    <property type="match status" value="1"/>
</dbReference>
<dbReference type="InterPro" id="IPR013324">
    <property type="entry name" value="RNA_pol_sigma_r3/r4-like"/>
</dbReference>
<organism evidence="8 9">
    <name type="scientific">Enhygromyxa salina</name>
    <dbReference type="NCBI Taxonomy" id="215803"/>
    <lineage>
        <taxon>Bacteria</taxon>
        <taxon>Pseudomonadati</taxon>
        <taxon>Myxococcota</taxon>
        <taxon>Polyangia</taxon>
        <taxon>Nannocystales</taxon>
        <taxon>Nannocystaceae</taxon>
        <taxon>Enhygromyxa</taxon>
    </lineage>
</organism>
<evidence type="ECO:0000313" key="8">
    <source>
        <dbReference type="EMBL" id="KIG12552.1"/>
    </source>
</evidence>
<dbReference type="InterPro" id="IPR039425">
    <property type="entry name" value="RNA_pol_sigma-70-like"/>
</dbReference>
<evidence type="ECO:0000256" key="5">
    <source>
        <dbReference type="ARBA" id="ARBA00023163"/>
    </source>
</evidence>
<evidence type="ECO:0000256" key="4">
    <source>
        <dbReference type="ARBA" id="ARBA00023125"/>
    </source>
</evidence>
<dbReference type="PANTHER" id="PTHR43133">
    <property type="entry name" value="RNA POLYMERASE ECF-TYPE SIGMA FACTO"/>
    <property type="match status" value="1"/>
</dbReference>
<dbReference type="InterPro" id="IPR007627">
    <property type="entry name" value="RNA_pol_sigma70_r2"/>
</dbReference>
<comment type="similarity">
    <text evidence="1">Belongs to the sigma-70 factor family. ECF subfamily.</text>
</comment>
<evidence type="ECO:0000256" key="2">
    <source>
        <dbReference type="ARBA" id="ARBA00023015"/>
    </source>
</evidence>
<keyword evidence="4" id="KW-0238">DNA-binding</keyword>
<proteinExistence type="inferred from homology"/>
<comment type="caution">
    <text evidence="8">The sequence shown here is derived from an EMBL/GenBank/DDBJ whole genome shotgun (WGS) entry which is preliminary data.</text>
</comment>
<dbReference type="CDD" id="cd06171">
    <property type="entry name" value="Sigma70_r4"/>
    <property type="match status" value="1"/>
</dbReference>
<dbReference type="GO" id="GO:0006352">
    <property type="term" value="P:DNA-templated transcription initiation"/>
    <property type="evidence" value="ECO:0007669"/>
    <property type="project" value="InterPro"/>
</dbReference>
<keyword evidence="3" id="KW-0731">Sigma factor</keyword>
<protein>
    <submittedName>
        <fullName evidence="8">RNA polymerase sigma-70 factor</fullName>
    </submittedName>
</protein>
<dbReference type="Gene3D" id="1.10.1740.10">
    <property type="match status" value="1"/>
</dbReference>
<evidence type="ECO:0000259" key="6">
    <source>
        <dbReference type="Pfam" id="PF04542"/>
    </source>
</evidence>